<dbReference type="EMBL" id="MW015081">
    <property type="protein sequence ID" value="QPX48278.1"/>
    <property type="molecule type" value="Genomic_DNA"/>
</dbReference>
<dbReference type="SMART" id="SM00496">
    <property type="entry name" value="IENR2"/>
    <property type="match status" value="2"/>
</dbReference>
<dbReference type="Proteomes" id="UP000664915">
    <property type="component" value="Segment"/>
</dbReference>
<dbReference type="KEGG" id="vg:77946483"/>
<name>A0A879R3U9_9CAUD</name>
<evidence type="ECO:0000313" key="4">
    <source>
        <dbReference type="Proteomes" id="UP000664915"/>
    </source>
</evidence>
<dbReference type="RefSeq" id="YP_010670288.1">
    <property type="nucleotide sequence ID" value="NC_070963.1"/>
</dbReference>
<evidence type="ECO:0000313" key="3">
    <source>
        <dbReference type="EMBL" id="QPX48278.1"/>
    </source>
</evidence>
<evidence type="ECO:0000256" key="1">
    <source>
        <dbReference type="SAM" id="MobiDB-lite"/>
    </source>
</evidence>
<accession>A0A879R3U9</accession>
<feature type="domain" description="Nuclease associated modular" evidence="2">
    <location>
        <begin position="150"/>
        <end position="166"/>
    </location>
</feature>
<keyword evidence="4" id="KW-1185">Reference proteome</keyword>
<sequence>MENTCNNSNIFYTYAYLREDLTPYYIGKGKSYRAYRKNKNVHPPKDKSRIIFLKQNLTEEEAFKHEKYMIAVFGRKDLGTGILHNRTDGGEGTSGNVLSQDTKDKIGNYWRGKKRPGHGEKIRKSQLGTKRNPLSDEHKSKLRGRISPQKGKPLSDETKQKISQSKKGKPWTEARKNAQINRSKNDYN</sequence>
<reference evidence="3" key="1">
    <citation type="submission" date="2020-09" db="EMBL/GenBank/DDBJ databases">
        <authorList>
            <person name="Zhang D."/>
            <person name="Hatherill J.R."/>
            <person name="Ramirez J.F."/>
            <person name="Edinger B."/>
            <person name="Balarin R."/>
            <person name="Sullivan A."/>
            <person name="Humpal K.M."/>
            <person name="Guseva A."/>
            <person name="Butela K.A."/>
            <person name="Garlena R.A."/>
            <person name="Russell D.A."/>
            <person name="Pope W.H."/>
            <person name="Jacobs-Sera D."/>
            <person name="Hatfull G.F."/>
        </authorList>
    </citation>
    <scope>NUCLEOTIDE SEQUENCE</scope>
</reference>
<protein>
    <recommendedName>
        <fullName evidence="2">Nuclease associated modular domain-containing protein</fullName>
    </recommendedName>
</protein>
<dbReference type="InterPro" id="IPR003611">
    <property type="entry name" value="NUMOD3"/>
</dbReference>
<proteinExistence type="predicted"/>
<dbReference type="GeneID" id="77946483"/>
<organism evidence="3 4">
    <name type="scientific">Synechococcus phage S-SRM01</name>
    <dbReference type="NCBI Taxonomy" id="2781608"/>
    <lineage>
        <taxon>Viruses</taxon>
        <taxon>Duplodnaviria</taxon>
        <taxon>Heunggongvirae</taxon>
        <taxon>Uroviricota</taxon>
        <taxon>Caudoviricetes</taxon>
        <taxon>Pantevenvirales</taxon>
        <taxon>Kyanoviridae</taxon>
        <taxon>Serangoonvirus</taxon>
        <taxon>Serangoonvirus essarone</taxon>
    </lineage>
</organism>
<dbReference type="GO" id="GO:0003677">
    <property type="term" value="F:DNA binding"/>
    <property type="evidence" value="ECO:0007669"/>
    <property type="project" value="InterPro"/>
</dbReference>
<dbReference type="Pfam" id="PF07460">
    <property type="entry name" value="NUMOD3"/>
    <property type="match status" value="1"/>
</dbReference>
<evidence type="ECO:0000259" key="2">
    <source>
        <dbReference type="SMART" id="SM00496"/>
    </source>
</evidence>
<feature type="domain" description="Nuclease associated modular" evidence="2">
    <location>
        <begin position="130"/>
        <end position="146"/>
    </location>
</feature>
<feature type="region of interest" description="Disordered" evidence="1">
    <location>
        <begin position="84"/>
        <end position="188"/>
    </location>
</feature>